<dbReference type="InterPro" id="IPR051726">
    <property type="entry name" value="Chitin_Synth_Reg"/>
</dbReference>
<feature type="compositionally biased region" description="Polar residues" evidence="2">
    <location>
        <begin position="686"/>
        <end position="696"/>
    </location>
</feature>
<dbReference type="PANTHER" id="PTHR46430">
    <property type="entry name" value="PROTEIN SKT5-RELATED"/>
    <property type="match status" value="1"/>
</dbReference>
<dbReference type="SMART" id="SM00671">
    <property type="entry name" value="SEL1"/>
    <property type="match status" value="6"/>
</dbReference>
<feature type="region of interest" description="Disordered" evidence="2">
    <location>
        <begin position="609"/>
        <end position="701"/>
    </location>
</feature>
<dbReference type="InterPro" id="IPR006597">
    <property type="entry name" value="Sel1-like"/>
</dbReference>
<dbReference type="EMBL" id="MU006035">
    <property type="protein sequence ID" value="KAF2857603.1"/>
    <property type="molecule type" value="Genomic_DNA"/>
</dbReference>
<protein>
    <recommendedName>
        <fullName evidence="5">HCP-like protein</fullName>
    </recommendedName>
</protein>
<evidence type="ECO:0000313" key="3">
    <source>
        <dbReference type="EMBL" id="KAF2857603.1"/>
    </source>
</evidence>
<dbReference type="InterPro" id="IPR011990">
    <property type="entry name" value="TPR-like_helical_dom_sf"/>
</dbReference>
<dbReference type="Pfam" id="PF08238">
    <property type="entry name" value="Sel1"/>
    <property type="match status" value="7"/>
</dbReference>
<dbReference type="PANTHER" id="PTHR46430:SF3">
    <property type="entry name" value="ACTIVATOR OF C KINASE PROTEIN 1"/>
    <property type="match status" value="1"/>
</dbReference>
<feature type="compositionally biased region" description="Polar residues" evidence="2">
    <location>
        <begin position="273"/>
        <end position="311"/>
    </location>
</feature>
<accession>A0A6A7BQS6</accession>
<feature type="region of interest" description="Disordered" evidence="2">
    <location>
        <begin position="419"/>
        <end position="505"/>
    </location>
</feature>
<feature type="region of interest" description="Disordered" evidence="2">
    <location>
        <begin position="150"/>
        <end position="311"/>
    </location>
</feature>
<evidence type="ECO:0008006" key="5">
    <source>
        <dbReference type="Google" id="ProtNLM"/>
    </source>
</evidence>
<keyword evidence="1" id="KW-0677">Repeat</keyword>
<reference evidence="3" key="1">
    <citation type="journal article" date="2020" name="Stud. Mycol.">
        <title>101 Dothideomycetes genomes: a test case for predicting lifestyles and emergence of pathogens.</title>
        <authorList>
            <person name="Haridas S."/>
            <person name="Albert R."/>
            <person name="Binder M."/>
            <person name="Bloem J."/>
            <person name="Labutti K."/>
            <person name="Salamov A."/>
            <person name="Andreopoulos B."/>
            <person name="Baker S."/>
            <person name="Barry K."/>
            <person name="Bills G."/>
            <person name="Bluhm B."/>
            <person name="Cannon C."/>
            <person name="Castanera R."/>
            <person name="Culley D."/>
            <person name="Daum C."/>
            <person name="Ezra D."/>
            <person name="Gonzalez J."/>
            <person name="Henrissat B."/>
            <person name="Kuo A."/>
            <person name="Liang C."/>
            <person name="Lipzen A."/>
            <person name="Lutzoni F."/>
            <person name="Magnuson J."/>
            <person name="Mondo S."/>
            <person name="Nolan M."/>
            <person name="Ohm R."/>
            <person name="Pangilinan J."/>
            <person name="Park H.-J."/>
            <person name="Ramirez L."/>
            <person name="Alfaro M."/>
            <person name="Sun H."/>
            <person name="Tritt A."/>
            <person name="Yoshinaga Y."/>
            <person name="Zwiers L.-H."/>
            <person name="Turgeon B."/>
            <person name="Goodwin S."/>
            <person name="Spatafora J."/>
            <person name="Crous P."/>
            <person name="Grigoriev I."/>
        </authorList>
    </citation>
    <scope>NUCLEOTIDE SEQUENCE</scope>
    <source>
        <strain evidence="3">CBS 480.64</strain>
    </source>
</reference>
<evidence type="ECO:0000256" key="2">
    <source>
        <dbReference type="SAM" id="MobiDB-lite"/>
    </source>
</evidence>
<feature type="region of interest" description="Disordered" evidence="2">
    <location>
        <begin position="1"/>
        <end position="67"/>
    </location>
</feature>
<dbReference type="AlphaFoldDB" id="A0A6A7BQS6"/>
<feature type="compositionally biased region" description="Pro residues" evidence="2">
    <location>
        <begin position="647"/>
        <end position="658"/>
    </location>
</feature>
<dbReference type="OrthoDB" id="272077at2759"/>
<organism evidence="3 4">
    <name type="scientific">Piedraia hortae CBS 480.64</name>
    <dbReference type="NCBI Taxonomy" id="1314780"/>
    <lineage>
        <taxon>Eukaryota</taxon>
        <taxon>Fungi</taxon>
        <taxon>Dikarya</taxon>
        <taxon>Ascomycota</taxon>
        <taxon>Pezizomycotina</taxon>
        <taxon>Dothideomycetes</taxon>
        <taxon>Dothideomycetidae</taxon>
        <taxon>Capnodiales</taxon>
        <taxon>Piedraiaceae</taxon>
        <taxon>Piedraia</taxon>
    </lineage>
</organism>
<proteinExistence type="predicted"/>
<gene>
    <name evidence="3" type="ORF">K470DRAFT_260634</name>
</gene>
<evidence type="ECO:0000313" key="4">
    <source>
        <dbReference type="Proteomes" id="UP000799421"/>
    </source>
</evidence>
<feature type="compositionally biased region" description="Polar residues" evidence="2">
    <location>
        <begin position="359"/>
        <end position="368"/>
    </location>
</feature>
<keyword evidence="4" id="KW-1185">Reference proteome</keyword>
<feature type="compositionally biased region" description="Basic and acidic residues" evidence="2">
    <location>
        <begin position="191"/>
        <end position="207"/>
    </location>
</feature>
<dbReference type="SUPFAM" id="SSF81901">
    <property type="entry name" value="HCP-like"/>
    <property type="match status" value="2"/>
</dbReference>
<feature type="region of interest" description="Disordered" evidence="2">
    <location>
        <begin position="344"/>
        <end position="397"/>
    </location>
</feature>
<evidence type="ECO:0000256" key="1">
    <source>
        <dbReference type="ARBA" id="ARBA00022737"/>
    </source>
</evidence>
<name>A0A6A7BQS6_9PEZI</name>
<dbReference type="Proteomes" id="UP000799421">
    <property type="component" value="Unassembled WGS sequence"/>
</dbReference>
<sequence length="1131" mass="126143">MAYNGRTVHNGPYYPQGAPSQQLNYGYEQRDPSTQPNIQYAGSHDRWQQSEHTQHHDYGMDPAWGHPGQQVPVQGYPNNRGYQQHFPHYEEYYEPNGRYVQDNAYQYSQSVYQRPPQPPVALHQPQPVNFQAASVNRPPIQQLPSAYSEISEAHSVRTNQPRQPEYAAKPSSVAPQLSLPRKQIPEQKQSAMEEWKAREKAKLHADSDTTNAIPQDNAFPHFPTNAKKDRKAQAAERPGTSKSAGRTSGEEARRPQTSPGHKRSDPKPVAPRNVSNDGSNQAQAQHRSNTVSSRLETSHQQRPGTLRNNSGQQLAFRSSPQYNQVSLNAGPKNLSHFQPLAQQPHMQRMPPGPSYAGRNDQNSDTSFPADQPYGNWQPPTQHAAYGRPRTAEDPGVLDDHRYLPQLDIRQGQVHNVQLPLRPSTSHTPRHHTTGSPQPLPGQSRPLQGPNASPVPSKASHQRNQVTAEPGYGYSSSPRTREEEIEAEMPNFDSPPSQAPHRRGQTVDRDLKEMHRPVPPPMPPLPIATGHYQVVRDVNPYSQPAPNINHGVRGNGPDRAENARWQNYPEHYQPAQRHALNQGRGMQPPYHNASEASPMQYQPNYNYQASLPQLQPQPQPQRFHKPPHQVQQPATRARDPLPSTQKPAPRPVKPAPHNPSNPDALPYHPLPESAASKPKPTPVRSYGKTTTQPSASADVSKPVTHEMLERLRSKVSSDPDNAAISLQYAKRLAEASTVLVSDPDPQTAARNRGKYVSEAMKRVKKLVSMGNPDAQFYLAECYGDGALGLDIDSREAFKLYQAAAKQGHPQAAYRTAFCCEMGAEEGGGTSKDLTKALQWYKHAAMLDDGNAQFKLGVVLLKGLLGQKREVGDAIMWLNRAAEKADKTNPHALHELGRVYDPMNVDSVIRSQFPADVRRAREFFEAAAGLEHKQSLLRLGQAYEYGQLDLPVDHRRSIQLYSKAAAKEEHQAELALSGWYLTGAEGILDPNPTEAYLWARKAASSEPPLPKAMFAMAYLCEQGIGCQASTEEARKWYGRAAGGCFKSFRSIVLTACSIQIPKSNGKIRGVEEKWKRKTPTGQWKAHASRSEARRGKLYGNVMVITAALRVHIECQKHSRVFFLRLHATFMCHE</sequence>
<feature type="region of interest" description="Disordered" evidence="2">
    <location>
        <begin position="541"/>
        <end position="561"/>
    </location>
</feature>
<dbReference type="Gene3D" id="1.25.40.10">
    <property type="entry name" value="Tetratricopeptide repeat domain"/>
    <property type="match status" value="3"/>
</dbReference>
<feature type="compositionally biased region" description="Basic and acidic residues" evidence="2">
    <location>
        <begin position="43"/>
        <end position="59"/>
    </location>
</feature>